<feature type="domain" description="E2 binding" evidence="11">
    <location>
        <begin position="337"/>
        <end position="421"/>
    </location>
</feature>
<dbReference type="Gene3D" id="1.10.10.520">
    <property type="entry name" value="Ubiquitin activating enzymes (Uba3). Chain: B, domain 2"/>
    <property type="match status" value="1"/>
</dbReference>
<dbReference type="InterPro" id="IPR023318">
    <property type="entry name" value="Ub_act_enz_dom_a_sf"/>
</dbReference>
<dbReference type="SUPFAM" id="SSF69572">
    <property type="entry name" value="Activating enzymes of the ubiquitin-like proteins"/>
    <property type="match status" value="1"/>
</dbReference>
<evidence type="ECO:0000313" key="12">
    <source>
        <dbReference type="EMBL" id="GAT93412.1"/>
    </source>
</evidence>
<accession>A0A5K1V8S0</accession>
<dbReference type="VEuPathDB" id="AmoebaDB:EHI8A_165970"/>
<evidence type="ECO:0000256" key="5">
    <source>
        <dbReference type="ARBA" id="ARBA00022741"/>
    </source>
</evidence>
<comment type="function">
    <text evidence="10">Catalytic subunit of the dimeric E1 enzyme, which activates NEDD8.</text>
</comment>
<dbReference type="Gene3D" id="3.10.290.20">
    <property type="entry name" value="Ubiquitin-like 2 activating enzyme e1b. Chain: B, domain 3"/>
    <property type="match status" value="1"/>
</dbReference>
<comment type="catalytic activity">
    <reaction evidence="9 10">
        <text>ATP + [NEDD8 protein] + [E1 NEDD8-activating enzyme]-L-cysteine = AMP + diphosphate + [E1 NEDD8-activating enzyme]-S-[NEDD8 protein]-yl-L-cysteine.</text>
        <dbReference type="EC" id="6.2.1.64"/>
    </reaction>
</comment>
<evidence type="ECO:0000256" key="9">
    <source>
        <dbReference type="ARBA" id="ARBA00024626"/>
    </source>
</evidence>
<dbReference type="VEuPathDB" id="AmoebaDB:EHI_098550"/>
<evidence type="ECO:0000256" key="1">
    <source>
        <dbReference type="ARBA" id="ARBA00005032"/>
    </source>
</evidence>
<evidence type="ECO:0000259" key="11">
    <source>
        <dbReference type="SMART" id="SM01181"/>
    </source>
</evidence>
<dbReference type="SMART" id="SM01181">
    <property type="entry name" value="E2_bind"/>
    <property type="match status" value="1"/>
</dbReference>
<evidence type="ECO:0000256" key="2">
    <source>
        <dbReference type="ARBA" id="ARBA00006310"/>
    </source>
</evidence>
<keyword evidence="6 10" id="KW-0833">Ubl conjugation pathway</keyword>
<dbReference type="FunFam" id="3.50.50.80:FF:000002">
    <property type="entry name" value="SUMO-activating enzyme subunit 2"/>
    <property type="match status" value="1"/>
</dbReference>
<dbReference type="EMBL" id="BDEQ01000001">
    <property type="protein sequence ID" value="GAT93412.1"/>
    <property type="molecule type" value="Genomic_DNA"/>
</dbReference>
<gene>
    <name evidence="12" type="ORF">CL6EHI_098550</name>
</gene>
<reference evidence="12 13" key="1">
    <citation type="submission" date="2016-05" db="EMBL/GenBank/DDBJ databases">
        <title>First whole genome sequencing of Entamoeba histolytica HM1:IMSS-clone-6.</title>
        <authorList>
            <person name="Mukherjee Avik.K."/>
            <person name="Izumyama S."/>
            <person name="Nakada-Tsukui K."/>
            <person name="Nozaki T."/>
        </authorList>
    </citation>
    <scope>NUCLEOTIDE SEQUENCE [LARGE SCALE GENOMIC DNA]</scope>
    <source>
        <strain evidence="12 13">HM1:IMSS clone 6</strain>
    </source>
</reference>
<evidence type="ECO:0000256" key="8">
    <source>
        <dbReference type="ARBA" id="ARBA00023624"/>
    </source>
</evidence>
<dbReference type="EC" id="6.2.1.64" evidence="8 10"/>
<dbReference type="GO" id="GO:0005737">
    <property type="term" value="C:cytoplasm"/>
    <property type="evidence" value="ECO:0007669"/>
    <property type="project" value="TreeGrafter"/>
</dbReference>
<dbReference type="GO" id="GO:0019781">
    <property type="term" value="F:NEDD8 activating enzyme activity"/>
    <property type="evidence" value="ECO:0007669"/>
    <property type="project" value="UniProtKB-UniRule"/>
</dbReference>
<protein>
    <recommendedName>
        <fullName evidence="3 10">NEDD8-activating enzyme E1 catalytic subunit</fullName>
        <ecNumber evidence="8 10">6.2.1.64</ecNumber>
    </recommendedName>
</protein>
<keyword evidence="5 10" id="KW-0547">Nucleotide-binding</keyword>
<dbReference type="GO" id="GO:0045116">
    <property type="term" value="P:protein neddylation"/>
    <property type="evidence" value="ECO:0007669"/>
    <property type="project" value="UniProtKB-UniRule"/>
</dbReference>
<evidence type="ECO:0000256" key="7">
    <source>
        <dbReference type="ARBA" id="ARBA00022840"/>
    </source>
</evidence>
<dbReference type="FunFam" id="3.10.290.20:FF:000010">
    <property type="entry name" value="NEDD8-activating enzyme E1 catalytic subunit"/>
    <property type="match status" value="1"/>
</dbReference>
<comment type="caution">
    <text evidence="12">The sequence shown here is derived from an EMBL/GenBank/DDBJ whole genome shotgun (WGS) entry which is preliminary data.</text>
</comment>
<dbReference type="PANTHER" id="PTHR10953:SF6">
    <property type="entry name" value="NEDD8-ACTIVATING ENZYME E1 CATALYTIC SUBUNIT"/>
    <property type="match status" value="1"/>
</dbReference>
<dbReference type="Pfam" id="PF00899">
    <property type="entry name" value="ThiF"/>
    <property type="match status" value="1"/>
</dbReference>
<dbReference type="GO" id="GO:0005524">
    <property type="term" value="F:ATP binding"/>
    <property type="evidence" value="ECO:0007669"/>
    <property type="project" value="UniProtKB-UniRule"/>
</dbReference>
<dbReference type="PANTHER" id="PTHR10953">
    <property type="entry name" value="UBIQUITIN-ACTIVATING ENZYME E1"/>
    <property type="match status" value="1"/>
</dbReference>
<comment type="pathway">
    <text evidence="1 10">Protein modification; protein neddylation.</text>
</comment>
<comment type="similarity">
    <text evidence="2 10">Belongs to the ubiquitin-activating E1 family. UBA3 subfamily.</text>
</comment>
<evidence type="ECO:0000256" key="6">
    <source>
        <dbReference type="ARBA" id="ARBA00022786"/>
    </source>
</evidence>
<dbReference type="InterPro" id="IPR035985">
    <property type="entry name" value="Ubiquitin-activating_enz"/>
</dbReference>
<evidence type="ECO:0000256" key="4">
    <source>
        <dbReference type="ARBA" id="ARBA00022598"/>
    </source>
</evidence>
<sequence>MTRSYHQIESFLKRTGGTAEEEGNIDYHDFKILVVGAGGLGCEVLKALAMVGFQNLTIIDMDTIEYSNLNRQFLFRKKDVGRPKSEVAAEFVMKKVPGCKITHVVGRLEDQPLSFYKSFKLVISGLDNLGARRWTSSTLCSLVETRNGEIDPNTIIPLIDGGTEGFQGHVMVIVPKVGPCLDCIISLFPPQKTFPMCTIASQPRLPEHCIVWASQIAWENPTINTEFPHGTKVDADNPAHVQWVYEHALQRAEEKNISGVTYRLTLGVIKNIMPAIASTNSLIAAQTANEAFKYATGCANNLDNYLVYYGKDGINTSVESLEKKKGCLVCDMQTMNKSIPTTFTLQQLVDEISDDPELQVSNPSIGLESGQIIFVSRGPLKEQTEKNLVLELCQLGVKEGEELIINSPAISSPIFLKIHYEY</sequence>
<dbReference type="Gene3D" id="3.40.50.720">
    <property type="entry name" value="NAD(P)-binding Rossmann-like Domain"/>
    <property type="match status" value="1"/>
</dbReference>
<dbReference type="FunFam" id="1.10.10.520:FF:000001">
    <property type="entry name" value="NEDD8-activating enzyme E1 catalytic subunit"/>
    <property type="match status" value="1"/>
</dbReference>
<dbReference type="UniPathway" id="UPA00885"/>
<dbReference type="GO" id="GO:0005634">
    <property type="term" value="C:nucleus"/>
    <property type="evidence" value="ECO:0007669"/>
    <property type="project" value="TreeGrafter"/>
</dbReference>
<dbReference type="InterPro" id="IPR000594">
    <property type="entry name" value="ThiF_NAD_FAD-bd"/>
</dbReference>
<keyword evidence="4 10" id="KW-0436">Ligase</keyword>
<evidence type="ECO:0000256" key="10">
    <source>
        <dbReference type="RuleBase" id="RU368009"/>
    </source>
</evidence>
<dbReference type="InterPro" id="IPR045886">
    <property type="entry name" value="ThiF/MoeB/HesA"/>
</dbReference>
<dbReference type="FunFam" id="3.40.50.720:FF:000865">
    <property type="entry name" value="NEDD8-activating enzyme E1 catalytic subunit"/>
    <property type="match status" value="1"/>
</dbReference>
<dbReference type="InterPro" id="IPR014929">
    <property type="entry name" value="E2-binding"/>
</dbReference>
<dbReference type="VEuPathDB" id="AmoebaDB:EHI7A_152100"/>
<dbReference type="VEuPathDB" id="AmoebaDB:KM1_244130"/>
<organism evidence="12 13">
    <name type="scientific">Entamoeba histolytica</name>
    <dbReference type="NCBI Taxonomy" id="5759"/>
    <lineage>
        <taxon>Eukaryota</taxon>
        <taxon>Amoebozoa</taxon>
        <taxon>Evosea</taxon>
        <taxon>Archamoebae</taxon>
        <taxon>Mastigamoebida</taxon>
        <taxon>Entamoebidae</taxon>
        <taxon>Entamoeba</taxon>
    </lineage>
</organism>
<evidence type="ECO:0000256" key="3">
    <source>
        <dbReference type="ARBA" id="ARBA00015203"/>
    </source>
</evidence>
<evidence type="ECO:0000313" key="13">
    <source>
        <dbReference type="Proteomes" id="UP000078387"/>
    </source>
</evidence>
<dbReference type="AlphaFoldDB" id="A0A5K1V8S0"/>
<keyword evidence="7 10" id="KW-0067">ATP-binding</keyword>
<name>A0A5K1V8S0_ENTHI</name>
<dbReference type="Proteomes" id="UP000078387">
    <property type="component" value="Unassembled WGS sequence"/>
</dbReference>
<dbReference type="Pfam" id="PF08825">
    <property type="entry name" value="E2_bind"/>
    <property type="match status" value="1"/>
</dbReference>
<dbReference type="VEuPathDB" id="AmoebaDB:EHI5A_147470"/>
<dbReference type="OMA" id="PYLENYM"/>
<proteinExistence type="inferred from homology"/>